<dbReference type="InterPro" id="IPR008278">
    <property type="entry name" value="4-PPantetheinyl_Trfase_dom"/>
</dbReference>
<keyword evidence="4" id="KW-0460">Magnesium</keyword>
<dbReference type="STRING" id="1522189.A0A316W162"/>
<gene>
    <name evidence="11" type="ORF">IE81DRAFT_137520</name>
</gene>
<dbReference type="InterPro" id="IPR016039">
    <property type="entry name" value="Thiolase-like"/>
</dbReference>
<dbReference type="GO" id="GO:0006633">
    <property type="term" value="P:fatty acid biosynthetic process"/>
    <property type="evidence" value="ECO:0007669"/>
    <property type="project" value="InterPro"/>
</dbReference>
<dbReference type="Gene3D" id="3.90.470.20">
    <property type="entry name" value="4'-phosphopantetheinyl transferase domain"/>
    <property type="match status" value="1"/>
</dbReference>
<keyword evidence="6" id="KW-0560">Oxidoreductase</keyword>
<evidence type="ECO:0000256" key="4">
    <source>
        <dbReference type="ARBA" id="ARBA00022842"/>
    </source>
</evidence>
<protein>
    <submittedName>
        <fullName evidence="11">Thiolase-like protein</fullName>
    </submittedName>
</protein>
<dbReference type="SUPFAM" id="SSF53901">
    <property type="entry name" value="Thiolase-like"/>
    <property type="match status" value="2"/>
</dbReference>
<evidence type="ECO:0000313" key="12">
    <source>
        <dbReference type="Proteomes" id="UP000245783"/>
    </source>
</evidence>
<dbReference type="InterPro" id="IPR004568">
    <property type="entry name" value="Ppantetheine-prot_Trfase_dom"/>
</dbReference>
<dbReference type="PROSITE" id="PS00606">
    <property type="entry name" value="KS3_1"/>
    <property type="match status" value="1"/>
</dbReference>
<dbReference type="InterPro" id="IPR047224">
    <property type="entry name" value="FAS_alpha_su_C"/>
</dbReference>
<dbReference type="GO" id="GO:0008897">
    <property type="term" value="F:holo-[acyl-carrier-protein] synthase activity"/>
    <property type="evidence" value="ECO:0007669"/>
    <property type="project" value="InterPro"/>
</dbReference>
<feature type="domain" description="Ketosynthase family 3 (KS3)" evidence="10">
    <location>
        <begin position="130"/>
        <end position="567"/>
    </location>
</feature>
<evidence type="ECO:0000256" key="6">
    <source>
        <dbReference type="ARBA" id="ARBA00023002"/>
    </source>
</evidence>
<dbReference type="InterPro" id="IPR014031">
    <property type="entry name" value="Ketoacyl_synth_C"/>
</dbReference>
<dbReference type="InterPro" id="IPR018201">
    <property type="entry name" value="Ketoacyl_synth_AS"/>
</dbReference>
<dbReference type="InParanoid" id="A0A316W162"/>
<dbReference type="GO" id="GO:0005829">
    <property type="term" value="C:cytosol"/>
    <property type="evidence" value="ECO:0007669"/>
    <property type="project" value="TreeGrafter"/>
</dbReference>
<comment type="catalytic activity">
    <reaction evidence="7">
        <text>acetyl-CoA + n malonyl-CoA + 2n NADPH + 4n H(+) = a long-chain-acyl-CoA + n CoA + n CO2 + 2n NADP(+).</text>
        <dbReference type="EC" id="2.3.1.86"/>
    </reaction>
</comment>
<feature type="region of interest" description="Disordered" evidence="9">
    <location>
        <begin position="352"/>
        <end position="374"/>
    </location>
</feature>
<feature type="compositionally biased region" description="Basic and acidic residues" evidence="9">
    <location>
        <begin position="353"/>
        <end position="362"/>
    </location>
</feature>
<dbReference type="GeneID" id="37032192"/>
<dbReference type="Gene3D" id="3.30.70.2490">
    <property type="match status" value="1"/>
</dbReference>
<evidence type="ECO:0000256" key="3">
    <source>
        <dbReference type="ARBA" id="ARBA00022723"/>
    </source>
</evidence>
<dbReference type="OrthoDB" id="4251012at2759"/>
<keyword evidence="3" id="KW-0479">Metal-binding</keyword>
<dbReference type="AlphaFoldDB" id="A0A316W162"/>
<dbReference type="RefSeq" id="XP_025369461.1">
    <property type="nucleotide sequence ID" value="XM_025510322.1"/>
</dbReference>
<dbReference type="GO" id="GO:0000287">
    <property type="term" value="F:magnesium ion binding"/>
    <property type="evidence" value="ECO:0007669"/>
    <property type="project" value="InterPro"/>
</dbReference>
<accession>A0A316W162</accession>
<organism evidence="11 12">
    <name type="scientific">Ceraceosorus guamensis</name>
    <dbReference type="NCBI Taxonomy" id="1522189"/>
    <lineage>
        <taxon>Eukaryota</taxon>
        <taxon>Fungi</taxon>
        <taxon>Dikarya</taxon>
        <taxon>Basidiomycota</taxon>
        <taxon>Ustilaginomycotina</taxon>
        <taxon>Exobasidiomycetes</taxon>
        <taxon>Ceraceosorales</taxon>
        <taxon>Ceraceosoraceae</taxon>
        <taxon>Ceraceosorus</taxon>
    </lineage>
</organism>
<dbReference type="GO" id="GO:0004316">
    <property type="term" value="F:3-oxoacyl-[acyl-carrier-protein] reductase (NADPH) activity"/>
    <property type="evidence" value="ECO:0007669"/>
    <property type="project" value="UniProtKB-EC"/>
</dbReference>
<reference evidence="11 12" key="1">
    <citation type="journal article" date="2018" name="Mol. Biol. Evol.">
        <title>Broad Genomic Sampling Reveals a Smut Pathogenic Ancestry of the Fungal Clade Ustilaginomycotina.</title>
        <authorList>
            <person name="Kijpornyongpan T."/>
            <person name="Mondo S.J."/>
            <person name="Barry K."/>
            <person name="Sandor L."/>
            <person name="Lee J."/>
            <person name="Lipzen A."/>
            <person name="Pangilinan J."/>
            <person name="LaButti K."/>
            <person name="Hainaut M."/>
            <person name="Henrissat B."/>
            <person name="Grigoriev I.V."/>
            <person name="Spatafora J.W."/>
            <person name="Aime M.C."/>
        </authorList>
    </citation>
    <scope>NUCLEOTIDE SEQUENCE [LARGE SCALE GENOMIC DNA]</scope>
    <source>
        <strain evidence="11 12">MCA 4658</strain>
    </source>
</reference>
<dbReference type="Pfam" id="PF02801">
    <property type="entry name" value="Ketoacyl-synt_C"/>
    <property type="match status" value="1"/>
</dbReference>
<comment type="similarity">
    <text evidence="1">Belongs to the thiolase-like superfamily. Beta-ketoacyl-ACP synthases family.</text>
</comment>
<dbReference type="NCBIfam" id="TIGR00556">
    <property type="entry name" value="pantethn_trn"/>
    <property type="match status" value="1"/>
</dbReference>
<dbReference type="InterPro" id="IPR000794">
    <property type="entry name" value="Beta-ketoacyl_synthase"/>
</dbReference>
<evidence type="ECO:0000313" key="11">
    <source>
        <dbReference type="EMBL" id="PWN42301.1"/>
    </source>
</evidence>
<dbReference type="EMBL" id="KZ819381">
    <property type="protein sequence ID" value="PWN42301.1"/>
    <property type="molecule type" value="Genomic_DNA"/>
</dbReference>
<evidence type="ECO:0000256" key="9">
    <source>
        <dbReference type="SAM" id="MobiDB-lite"/>
    </source>
</evidence>
<dbReference type="Pfam" id="PF01648">
    <property type="entry name" value="ACPS"/>
    <property type="match status" value="1"/>
</dbReference>
<dbReference type="InterPro" id="IPR020841">
    <property type="entry name" value="PKS_Beta-ketoAc_synthase_dom"/>
</dbReference>
<evidence type="ECO:0000256" key="8">
    <source>
        <dbReference type="ARBA" id="ARBA00048508"/>
    </source>
</evidence>
<dbReference type="Gene3D" id="3.40.47.10">
    <property type="match status" value="1"/>
</dbReference>
<dbReference type="Proteomes" id="UP000245783">
    <property type="component" value="Unassembled WGS sequence"/>
</dbReference>
<keyword evidence="2" id="KW-0808">Transferase</keyword>
<dbReference type="PANTHER" id="PTHR11712:SF336">
    <property type="entry name" value="3-OXOACYL-[ACYL-CARRIER-PROTEIN] SYNTHASE, MITOCHONDRIAL"/>
    <property type="match status" value="1"/>
</dbReference>
<dbReference type="PANTHER" id="PTHR11712">
    <property type="entry name" value="POLYKETIDE SYNTHASE-RELATED"/>
    <property type="match status" value="1"/>
</dbReference>
<keyword evidence="12" id="KW-1185">Reference proteome</keyword>
<dbReference type="SMART" id="SM00825">
    <property type="entry name" value="PKS_KS"/>
    <property type="match status" value="1"/>
</dbReference>
<keyword evidence="5" id="KW-0521">NADP</keyword>
<proteinExistence type="inferred from homology"/>
<dbReference type="PROSITE" id="PS52004">
    <property type="entry name" value="KS3_2"/>
    <property type="match status" value="1"/>
</dbReference>
<evidence type="ECO:0000256" key="2">
    <source>
        <dbReference type="ARBA" id="ARBA00022679"/>
    </source>
</evidence>
<dbReference type="InterPro" id="IPR037143">
    <property type="entry name" value="4-PPantetheinyl_Trfase_dom_sf"/>
</dbReference>
<evidence type="ECO:0000256" key="5">
    <source>
        <dbReference type="ARBA" id="ARBA00022857"/>
    </source>
</evidence>
<dbReference type="InterPro" id="IPR014030">
    <property type="entry name" value="Ketoacyl_synth_N"/>
</dbReference>
<name>A0A316W162_9BASI</name>
<evidence type="ECO:0000259" key="10">
    <source>
        <dbReference type="PROSITE" id="PS52004"/>
    </source>
</evidence>
<evidence type="ECO:0000256" key="7">
    <source>
        <dbReference type="ARBA" id="ARBA00048237"/>
    </source>
</evidence>
<comment type="catalytic activity">
    <reaction evidence="8">
        <text>a (3R)-hydroxyacyl-[ACP] + NADP(+) = a 3-oxoacyl-[ACP] + NADPH + H(+)</text>
        <dbReference type="Rhea" id="RHEA:17397"/>
        <dbReference type="Rhea" id="RHEA-COMP:9916"/>
        <dbReference type="Rhea" id="RHEA-COMP:9945"/>
        <dbReference type="ChEBI" id="CHEBI:15378"/>
        <dbReference type="ChEBI" id="CHEBI:57783"/>
        <dbReference type="ChEBI" id="CHEBI:58349"/>
        <dbReference type="ChEBI" id="CHEBI:78776"/>
        <dbReference type="ChEBI" id="CHEBI:78827"/>
        <dbReference type="EC" id="1.1.1.100"/>
    </reaction>
</comment>
<dbReference type="SUPFAM" id="SSF56214">
    <property type="entry name" value="4'-phosphopantetheinyl transferase"/>
    <property type="match status" value="1"/>
</dbReference>
<sequence length="804" mass="86032">MATHSQDLNGLDLDQVVVATGFGEIGPYGSSRTRWEMEVSGSFTIEGCIELAWMMGFISWTKGPLKNGQPHVGWVEAKSGEPISDADVKAKYEKEIRTHTGVRLLEPELFRGYDPLRKTFMQEIEILHDLEPLDVSEEEAQKYKNEQGEKVDVWPSASGGMHVQLKKGARVLVPQSVKFSRTVAGQIPTGFDPKRFGIPEDICANVDRCALWTLIAVTEALVMSGVTDPYEFYKYVHPSQVGTAIGSGMGGMESLSKMFKDRAQNQDVQKDILQETFINTISAWTQLLLMSSSGPTLTPVGACATALQSVAIAVKAIRSGQAKIMLAGGADDYGEEGAYEFANMGATVSSVDELARGREPSEASRPTTSSRSGFLESQGVGAQVLMSAATALELGCPIQSVVAYTSTHTDKQGRSVPAPGHGVLAAAEPLRRALAEWNLDGDSIGVISIHGTSTNANDKNESHVYHELLKHLGRTPCHSVPVIAQKWLVGHAKGGAAAWALNGLMQSILTATVPGNRNADDISAELRKFTYLLYASQTLHRTPEDLNVGLVTSFGFGQVGGIAAILHPAHLLSRVSQQEYEAYVSKRERREGKTHARMHAMLTSNSLVRIKDAPPYPDSLQDAVMINVSARAVEIGDSYGFKAPLAPMPSRDPTKTASAQSGTAITSTASDDLAQGALNALAGNMASVQGIGIDAQQVSTFSSDEAFLKRNFTSAELDYCNAQPDPTAARARRWAAKEAAFKALGITGHGAAAPLINFEVVSSPQGPSFRLHGEAHDACKGSKLLLSITHSGDTAVAVVHRVPA</sequence>
<dbReference type="Pfam" id="PF00109">
    <property type="entry name" value="ketoacyl-synt"/>
    <property type="match status" value="1"/>
</dbReference>
<evidence type="ECO:0000256" key="1">
    <source>
        <dbReference type="ARBA" id="ARBA00008467"/>
    </source>
</evidence>
<dbReference type="GO" id="GO:0004321">
    <property type="term" value="F:fatty-acyl-CoA synthase activity"/>
    <property type="evidence" value="ECO:0007669"/>
    <property type="project" value="UniProtKB-EC"/>
</dbReference>
<dbReference type="CDD" id="cd00828">
    <property type="entry name" value="elong_cond_enzymes"/>
    <property type="match status" value="1"/>
</dbReference>
<dbReference type="GO" id="GO:0004315">
    <property type="term" value="F:3-oxoacyl-[acyl-carrier-protein] synthase activity"/>
    <property type="evidence" value="ECO:0007669"/>
    <property type="project" value="InterPro"/>
</dbReference>